<protein>
    <submittedName>
        <fullName evidence="1">Uncharacterized protein</fullName>
    </submittedName>
</protein>
<sequence length="155" mass="16465">MSNLSYRRYIGTARPNSPFTYRGIRYYGNGQTFLKSESLINAGSLIKVGKGVSVGTVVLGAVLDWGYGVPQYKKDPNSPNAVSQGKASLNTGVGIYGLTGVGTVPSLVYFGLDAFYPGRFNGYVNDVGSGQTELDKGVNSAGPYRINLTAAHEPK</sequence>
<dbReference type="EMBL" id="JABBGF010000004">
    <property type="protein sequence ID" value="NML59402.1"/>
    <property type="molecule type" value="Genomic_DNA"/>
</dbReference>
<gene>
    <name evidence="1" type="ORF">HHL20_18935</name>
</gene>
<comment type="caution">
    <text evidence="1">The sequence shown here is derived from an EMBL/GenBank/DDBJ whole genome shotgun (WGS) entry which is preliminary data.</text>
</comment>
<evidence type="ECO:0000313" key="2">
    <source>
        <dbReference type="Proteomes" id="UP000552615"/>
    </source>
</evidence>
<keyword evidence="2" id="KW-1185">Reference proteome</keyword>
<proteinExistence type="predicted"/>
<dbReference type="RefSeq" id="WP_169232708.1">
    <property type="nucleotide sequence ID" value="NZ_JABBGF010000004.1"/>
</dbReference>
<reference evidence="1 2" key="1">
    <citation type="submission" date="2020-04" db="EMBL/GenBank/DDBJ databases">
        <title>Chryseobacterium sp. RJ-7-14 sp. nov., isolated from Jeju soil.</title>
        <authorList>
            <person name="Dahal R.H."/>
            <person name="Chaudhary D.K."/>
        </authorList>
    </citation>
    <scope>NUCLEOTIDE SEQUENCE [LARGE SCALE GENOMIC DNA]</scope>
    <source>
        <strain evidence="1 2">RJ-7-14</strain>
    </source>
</reference>
<organism evidence="1 2">
    <name type="scientific">Chryseobacterium cheonjiense</name>
    <dbReference type="NCBI Taxonomy" id="2728845"/>
    <lineage>
        <taxon>Bacteria</taxon>
        <taxon>Pseudomonadati</taxon>
        <taxon>Bacteroidota</taxon>
        <taxon>Flavobacteriia</taxon>
        <taxon>Flavobacteriales</taxon>
        <taxon>Weeksellaceae</taxon>
        <taxon>Chryseobacterium group</taxon>
        <taxon>Chryseobacterium</taxon>
    </lineage>
</organism>
<name>A0A7Y0A9X4_9FLAO</name>
<evidence type="ECO:0000313" key="1">
    <source>
        <dbReference type="EMBL" id="NML59402.1"/>
    </source>
</evidence>
<dbReference type="AlphaFoldDB" id="A0A7Y0A9X4"/>
<dbReference type="Proteomes" id="UP000552615">
    <property type="component" value="Unassembled WGS sequence"/>
</dbReference>
<accession>A0A7Y0A9X4</accession>